<feature type="compositionally biased region" description="Basic and acidic residues" evidence="1">
    <location>
        <begin position="658"/>
        <end position="667"/>
    </location>
</feature>
<feature type="region of interest" description="Disordered" evidence="1">
    <location>
        <begin position="1"/>
        <end position="24"/>
    </location>
</feature>
<gene>
    <name evidence="2" type="ORF">KCV03_g7559</name>
</gene>
<evidence type="ECO:0000256" key="1">
    <source>
        <dbReference type="SAM" id="MobiDB-lite"/>
    </source>
</evidence>
<feature type="non-terminal residue" evidence="2">
    <location>
        <position position="843"/>
    </location>
</feature>
<dbReference type="EMBL" id="JAHFYH010000064">
    <property type="protein sequence ID" value="KAH0216304.1"/>
    <property type="molecule type" value="Genomic_DNA"/>
</dbReference>
<evidence type="ECO:0000313" key="3">
    <source>
        <dbReference type="Proteomes" id="UP000767238"/>
    </source>
</evidence>
<feature type="region of interest" description="Disordered" evidence="1">
    <location>
        <begin position="628"/>
        <end position="681"/>
    </location>
</feature>
<accession>A0A9P8GDV3</accession>
<protein>
    <submittedName>
        <fullName evidence="2">Uncharacterized protein</fullName>
    </submittedName>
</protein>
<dbReference type="OrthoDB" id="2922289at2759"/>
<dbReference type="Proteomes" id="UP000767238">
    <property type="component" value="Unassembled WGS sequence"/>
</dbReference>
<reference evidence="2" key="2">
    <citation type="submission" date="2021-08" db="EMBL/GenBank/DDBJ databases">
        <authorList>
            <person name="Gostincar C."/>
            <person name="Sun X."/>
            <person name="Song Z."/>
            <person name="Gunde-Cimerman N."/>
        </authorList>
    </citation>
    <scope>NUCLEOTIDE SEQUENCE</scope>
    <source>
        <strain evidence="2">EXF-8016</strain>
    </source>
</reference>
<organism evidence="2 3">
    <name type="scientific">Aureobasidium melanogenum</name>
    <name type="common">Aureobasidium pullulans var. melanogenum</name>
    <dbReference type="NCBI Taxonomy" id="46634"/>
    <lineage>
        <taxon>Eukaryota</taxon>
        <taxon>Fungi</taxon>
        <taxon>Dikarya</taxon>
        <taxon>Ascomycota</taxon>
        <taxon>Pezizomycotina</taxon>
        <taxon>Dothideomycetes</taxon>
        <taxon>Dothideomycetidae</taxon>
        <taxon>Dothideales</taxon>
        <taxon>Saccotheciaceae</taxon>
        <taxon>Aureobasidium</taxon>
    </lineage>
</organism>
<comment type="caution">
    <text evidence="2">The sequence shown here is derived from an EMBL/GenBank/DDBJ whole genome shotgun (WGS) entry which is preliminary data.</text>
</comment>
<sequence>MLDLGSLQGDLPSLEPTPGPSSLLDKITQTSHALAEDLFSDSHELENISKNYDKLIRKRWRNKTRDQKKSVLLEAWGHGMSESHRPDLTDLINASNNESSHSLDAYKWPSINLEDLLRPGILPTFINSRGSHHPYVFCHADLSACALGISAGKIRMNDVKGSIMLVPDNDTPQDYIKVVLESDTVNSAYRSLTGSWFSIGEALLILEIQQRIWRFLLACVKIIVHDLVIESDHDSTSGPELHSSPLLSTESAFVTLASSTLEAPYRIPAQLELSRLKSLVSAKRSTVADHIWLLREDPSYFADCVNEWKEHQPEMLLDAQGKKHPIHKAGLTKAFWNRVLRKMITDSYLSLSLWDYTHQEVCQFDKLSQKYPDPSPFRPLPEELAFAIKKIRHLLELSAANSIALLKSHVPPSPPMLNYWHREGTSTADHHSSKFRMMPNLRTDHDPALDRLFWVYTTLWDEKQCALIGLHTLVGELDRLTYADTRAKDLQSGLVVDNVGDLGVASECLHQLSLHLPWSRTIEQESARNRQQVMEEFYTKSAEWDHFRRMSWQGVDLAELGSPGDGRFSYPISNRRTKTNASALYKAEFHLDAFWSEVDKHLASQCVNLPDKMMRLLLSGKRSLQRTLEWEEPAPDKPKGKMNGRSNAKTHGKTHGKSNVDSHDKPNGKSAAPEQKHEAVNEPLSSTYLQLRSSHKRQTSVQFQDALSISREPRDSAGLVTVGHVGAGTDSETSETLKKTPFIVDKRAKRTLSALFYTPSSNDMPGDTTWTEFVHAMLSIGFVVEKLFGSVWHFVSPESVIGEHIQFHAPHAGDKVRYHVARLFGRRLQRAYGWSEDMFVVQQ</sequence>
<dbReference type="AlphaFoldDB" id="A0A9P8GDV3"/>
<dbReference type="PANTHER" id="PTHR40788">
    <property type="entry name" value="CLR5 DOMAIN-CONTAINING PROTEIN-RELATED"/>
    <property type="match status" value="1"/>
</dbReference>
<name>A0A9P8GDV3_AURME</name>
<reference evidence="2" key="1">
    <citation type="journal article" date="2021" name="J Fungi (Basel)">
        <title>Virulence traits and population genomics of the black yeast Aureobasidium melanogenum.</title>
        <authorList>
            <person name="Cernosa A."/>
            <person name="Sun X."/>
            <person name="Gostincar C."/>
            <person name="Fang C."/>
            <person name="Gunde-Cimerman N."/>
            <person name="Song Z."/>
        </authorList>
    </citation>
    <scope>NUCLEOTIDE SEQUENCE</scope>
    <source>
        <strain evidence="2">EXF-8016</strain>
    </source>
</reference>
<dbReference type="PANTHER" id="PTHR40788:SF2">
    <property type="entry name" value="CLR5 DOMAIN-CONTAINING PROTEIN"/>
    <property type="match status" value="1"/>
</dbReference>
<proteinExistence type="predicted"/>
<evidence type="ECO:0000313" key="2">
    <source>
        <dbReference type="EMBL" id="KAH0216304.1"/>
    </source>
</evidence>